<dbReference type="EMBL" id="LGRX02005298">
    <property type="protein sequence ID" value="KAK3278749.1"/>
    <property type="molecule type" value="Genomic_DNA"/>
</dbReference>
<dbReference type="AlphaFoldDB" id="A0AAE0LBI1"/>
<organism evidence="2 3">
    <name type="scientific">Cymbomonas tetramitiformis</name>
    <dbReference type="NCBI Taxonomy" id="36881"/>
    <lineage>
        <taxon>Eukaryota</taxon>
        <taxon>Viridiplantae</taxon>
        <taxon>Chlorophyta</taxon>
        <taxon>Pyramimonadophyceae</taxon>
        <taxon>Pyramimonadales</taxon>
        <taxon>Pyramimonadaceae</taxon>
        <taxon>Cymbomonas</taxon>
    </lineage>
</organism>
<evidence type="ECO:0000256" key="1">
    <source>
        <dbReference type="SAM" id="Phobius"/>
    </source>
</evidence>
<feature type="transmembrane region" description="Helical" evidence="1">
    <location>
        <begin position="169"/>
        <end position="191"/>
    </location>
</feature>
<feature type="transmembrane region" description="Helical" evidence="1">
    <location>
        <begin position="246"/>
        <end position="264"/>
    </location>
</feature>
<feature type="transmembrane region" description="Helical" evidence="1">
    <location>
        <begin position="197"/>
        <end position="218"/>
    </location>
</feature>
<evidence type="ECO:0000313" key="2">
    <source>
        <dbReference type="EMBL" id="KAK3278749.1"/>
    </source>
</evidence>
<dbReference type="Proteomes" id="UP001190700">
    <property type="component" value="Unassembled WGS sequence"/>
</dbReference>
<keyword evidence="1" id="KW-0472">Membrane</keyword>
<evidence type="ECO:0000313" key="3">
    <source>
        <dbReference type="Proteomes" id="UP001190700"/>
    </source>
</evidence>
<feature type="non-terminal residue" evidence="2">
    <location>
        <position position="1"/>
    </location>
</feature>
<keyword evidence="1" id="KW-1133">Transmembrane helix</keyword>
<keyword evidence="3" id="KW-1185">Reference proteome</keyword>
<comment type="caution">
    <text evidence="2">The sequence shown here is derived from an EMBL/GenBank/DDBJ whole genome shotgun (WGS) entry which is preliminary data.</text>
</comment>
<proteinExistence type="predicted"/>
<keyword evidence="1" id="KW-0812">Transmembrane</keyword>
<protein>
    <submittedName>
        <fullName evidence="2">Uncharacterized protein</fullName>
    </submittedName>
</protein>
<accession>A0AAE0LBI1</accession>
<sequence length="387" mass="42675">VFLSEFQSYFNYNATETLLMEKCNTLLSAAEGDELDTADLFSACEYKDVVPLQVQYSTYTLDGSGFSTACDAVSEHLSSSEEDAALDDLRTGCQDAYAFFQSYHGGSGQEVEESMTRVTESVDQAAELILCLLNSITTLQMLVPPAVSVAPAVLRGALKVKTLVPQSSLPGMFILLIPWMYCPAIWCLYSIPFQFIGNPVLIVGLMILAFSPMANFVIGKALKVSEPMDEEGVARILRALSRCSKGIAATAYILLASFALMFYLDPISYSDSNTDDLGLSLEALLGIKRAMACLCSTLANYLYTTVAGVDFMIGEIVDQRHFEVWLESGHDVSYIVKSLDRMGNTEGKRNRQLIQDMMAVRQDRLDDLSVMMRPPSDDKMPKTHEET</sequence>
<reference evidence="2 3" key="1">
    <citation type="journal article" date="2015" name="Genome Biol. Evol.">
        <title>Comparative Genomics of a Bacterivorous Green Alga Reveals Evolutionary Causalities and Consequences of Phago-Mixotrophic Mode of Nutrition.</title>
        <authorList>
            <person name="Burns J.A."/>
            <person name="Paasch A."/>
            <person name="Narechania A."/>
            <person name="Kim E."/>
        </authorList>
    </citation>
    <scope>NUCLEOTIDE SEQUENCE [LARGE SCALE GENOMIC DNA]</scope>
    <source>
        <strain evidence="2 3">PLY_AMNH</strain>
    </source>
</reference>
<gene>
    <name evidence="2" type="ORF">CYMTET_13331</name>
</gene>
<name>A0AAE0LBI1_9CHLO</name>